<keyword evidence="7" id="KW-1133">Transmembrane helix</keyword>
<sequence length="364" mass="41882">MTTAPRSAFLKRDYPRVSWSSLLSFQQYHPCHTEMKFICLTVLIISGATYSRSENNNFVRPADPVFALAGEDVILPCSVKFSLNAVDMRVEWSRSDRNDSEVVHLYEDHEDRNTNQSQSYRGRTKLNHEELHRGNISLKLSSVQVSDEGRYKCSIQSEYRSGDTTVNFTVGVVGRPPVITVDGFDYTGLLRLKCESEGWYPEPVLEWMLTETTFLSSETAETHRNENGFSVKHTVTVYEKHRKIHCRIRLKNHKLDTLIITSSNMFQLWRKSAIQFPVIVGLGGFTVVLIAVIIHKYIVHRKLKTENRKIHHELDELLQSQRIPKVITHLETDMVNATLGEDSTNACLIQTRHGREVIYDETEQ</sequence>
<dbReference type="AlphaFoldDB" id="A0A6P6MGD8"/>
<dbReference type="Gene3D" id="2.60.40.10">
    <property type="entry name" value="Immunoglobulins"/>
    <property type="match status" value="2"/>
</dbReference>
<evidence type="ECO:0000256" key="1">
    <source>
        <dbReference type="ARBA" id="ARBA00004370"/>
    </source>
</evidence>
<dbReference type="RefSeq" id="XP_026095780.1">
    <property type="nucleotide sequence ID" value="XM_026239995.1"/>
</dbReference>
<evidence type="ECO:0000313" key="9">
    <source>
        <dbReference type="Proteomes" id="UP000515129"/>
    </source>
</evidence>
<keyword evidence="6" id="KW-0393">Immunoglobulin domain</keyword>
<dbReference type="SMART" id="SM00409">
    <property type="entry name" value="IG"/>
    <property type="match status" value="1"/>
</dbReference>
<dbReference type="InterPro" id="IPR013106">
    <property type="entry name" value="Ig_V-set"/>
</dbReference>
<dbReference type="InterPro" id="IPR007110">
    <property type="entry name" value="Ig-like_dom"/>
</dbReference>
<proteinExistence type="predicted"/>
<organism evidence="9 10">
    <name type="scientific">Carassius auratus</name>
    <name type="common">Goldfish</name>
    <dbReference type="NCBI Taxonomy" id="7957"/>
    <lineage>
        <taxon>Eukaryota</taxon>
        <taxon>Metazoa</taxon>
        <taxon>Chordata</taxon>
        <taxon>Craniata</taxon>
        <taxon>Vertebrata</taxon>
        <taxon>Euteleostomi</taxon>
        <taxon>Actinopterygii</taxon>
        <taxon>Neopterygii</taxon>
        <taxon>Teleostei</taxon>
        <taxon>Ostariophysi</taxon>
        <taxon>Cypriniformes</taxon>
        <taxon>Cyprinidae</taxon>
        <taxon>Cyprininae</taxon>
        <taxon>Carassius</taxon>
    </lineage>
</organism>
<dbReference type="InterPro" id="IPR050504">
    <property type="entry name" value="IgSF_BTN/MOG"/>
</dbReference>
<dbReference type="InterPro" id="IPR003599">
    <property type="entry name" value="Ig_sub"/>
</dbReference>
<reference evidence="10" key="1">
    <citation type="submission" date="2025-08" db="UniProtKB">
        <authorList>
            <consortium name="RefSeq"/>
        </authorList>
    </citation>
    <scope>IDENTIFICATION</scope>
    <source>
        <strain evidence="10">Wakin</strain>
        <tissue evidence="10">Muscle</tissue>
    </source>
</reference>
<dbReference type="InterPro" id="IPR013783">
    <property type="entry name" value="Ig-like_fold"/>
</dbReference>
<evidence type="ECO:0000259" key="8">
    <source>
        <dbReference type="PROSITE" id="PS50835"/>
    </source>
</evidence>
<evidence type="ECO:0000256" key="6">
    <source>
        <dbReference type="ARBA" id="ARBA00023319"/>
    </source>
</evidence>
<dbReference type="GO" id="GO:0005102">
    <property type="term" value="F:signaling receptor binding"/>
    <property type="evidence" value="ECO:0007669"/>
    <property type="project" value="TreeGrafter"/>
</dbReference>
<evidence type="ECO:0000256" key="5">
    <source>
        <dbReference type="ARBA" id="ARBA00023180"/>
    </source>
</evidence>
<dbReference type="GO" id="GO:0001817">
    <property type="term" value="P:regulation of cytokine production"/>
    <property type="evidence" value="ECO:0007669"/>
    <property type="project" value="TreeGrafter"/>
</dbReference>
<comment type="subcellular location">
    <subcellularLocation>
        <location evidence="1">Membrane</location>
    </subcellularLocation>
</comment>
<keyword evidence="2" id="KW-0732">Signal</keyword>
<evidence type="ECO:0000313" key="10">
    <source>
        <dbReference type="RefSeq" id="XP_026095780.1"/>
    </source>
</evidence>
<dbReference type="SMART" id="SM00406">
    <property type="entry name" value="IGv"/>
    <property type="match status" value="1"/>
</dbReference>
<keyword evidence="9" id="KW-1185">Reference proteome</keyword>
<feature type="domain" description="Ig-like" evidence="8">
    <location>
        <begin position="70"/>
        <end position="169"/>
    </location>
</feature>
<dbReference type="Pfam" id="PF22705">
    <property type="entry name" value="C2-set_3"/>
    <property type="match status" value="1"/>
</dbReference>
<dbReference type="PROSITE" id="PS50835">
    <property type="entry name" value="IG_LIKE"/>
    <property type="match status" value="1"/>
</dbReference>
<evidence type="ECO:0000256" key="7">
    <source>
        <dbReference type="SAM" id="Phobius"/>
    </source>
</evidence>
<evidence type="ECO:0000256" key="3">
    <source>
        <dbReference type="ARBA" id="ARBA00023136"/>
    </source>
</evidence>
<dbReference type="FunFam" id="2.60.40.10:FF:000142">
    <property type="entry name" value="V-set domain-containing T-cell activation inhibitor 1"/>
    <property type="match status" value="1"/>
</dbReference>
<dbReference type="Pfam" id="PF07686">
    <property type="entry name" value="V-set"/>
    <property type="match status" value="1"/>
</dbReference>
<dbReference type="PANTHER" id="PTHR24100">
    <property type="entry name" value="BUTYROPHILIN"/>
    <property type="match status" value="1"/>
</dbReference>
<dbReference type="GeneID" id="113067631"/>
<dbReference type="PANTHER" id="PTHR24100:SF151">
    <property type="entry name" value="ICOS LIGAND"/>
    <property type="match status" value="1"/>
</dbReference>
<dbReference type="FunFam" id="2.60.40.10:FF:002319">
    <property type="entry name" value="Zgc:162154"/>
    <property type="match status" value="1"/>
</dbReference>
<dbReference type="GO" id="GO:1903037">
    <property type="term" value="P:regulation of leukocyte cell-cell adhesion"/>
    <property type="evidence" value="ECO:0007669"/>
    <property type="project" value="UniProtKB-ARBA"/>
</dbReference>
<accession>A0A6P6MGD8</accession>
<evidence type="ECO:0000256" key="2">
    <source>
        <dbReference type="ARBA" id="ARBA00022729"/>
    </source>
</evidence>
<feature type="transmembrane region" description="Helical" evidence="7">
    <location>
        <begin position="274"/>
        <end position="299"/>
    </location>
</feature>
<keyword evidence="5" id="KW-0325">Glycoprotein</keyword>
<dbReference type="KEGG" id="caua:113067631"/>
<dbReference type="Proteomes" id="UP000515129">
    <property type="component" value="Linkage group LG28B"/>
</dbReference>
<keyword evidence="4" id="KW-1015">Disulfide bond</keyword>
<keyword evidence="7" id="KW-0812">Transmembrane</keyword>
<evidence type="ECO:0000256" key="4">
    <source>
        <dbReference type="ARBA" id="ARBA00023157"/>
    </source>
</evidence>
<name>A0A6P6MGD8_CARAU</name>
<dbReference type="InterPro" id="IPR053896">
    <property type="entry name" value="BTN3A2-like_Ig-C"/>
</dbReference>
<dbReference type="GO" id="GO:0050863">
    <property type="term" value="P:regulation of T cell activation"/>
    <property type="evidence" value="ECO:0007669"/>
    <property type="project" value="UniProtKB-ARBA"/>
</dbReference>
<dbReference type="GO" id="GO:0009897">
    <property type="term" value="C:external side of plasma membrane"/>
    <property type="evidence" value="ECO:0007669"/>
    <property type="project" value="TreeGrafter"/>
</dbReference>
<dbReference type="SUPFAM" id="SSF48726">
    <property type="entry name" value="Immunoglobulin"/>
    <property type="match status" value="2"/>
</dbReference>
<gene>
    <name evidence="10" type="primary">LOC113067631</name>
</gene>
<dbReference type="GO" id="GO:0050852">
    <property type="term" value="P:T cell receptor signaling pathway"/>
    <property type="evidence" value="ECO:0007669"/>
    <property type="project" value="TreeGrafter"/>
</dbReference>
<dbReference type="InterPro" id="IPR036179">
    <property type="entry name" value="Ig-like_dom_sf"/>
</dbReference>
<dbReference type="OrthoDB" id="10055806at2759"/>
<protein>
    <submittedName>
        <fullName evidence="10">Butyrophilin-like protein 10 isoform X1</fullName>
    </submittedName>
</protein>
<keyword evidence="3 7" id="KW-0472">Membrane</keyword>